<name>A0A8R1E6U4_CAEJA</name>
<keyword evidence="2" id="KW-0276">Fatty acid metabolism</keyword>
<evidence type="ECO:0000256" key="3">
    <source>
        <dbReference type="ARBA" id="ARBA00026121"/>
    </source>
</evidence>
<feature type="region of interest" description="Disordered" evidence="4">
    <location>
        <begin position="298"/>
        <end position="350"/>
    </location>
</feature>
<evidence type="ECO:0000313" key="6">
    <source>
        <dbReference type="EnsemblMetazoa" id="CJA24228a.1"/>
    </source>
</evidence>
<dbReference type="InterPro" id="IPR042099">
    <property type="entry name" value="ANL_N_sf"/>
</dbReference>
<dbReference type="SUPFAM" id="SSF56801">
    <property type="entry name" value="Acetyl-CoA synthetase-like"/>
    <property type="match status" value="1"/>
</dbReference>
<dbReference type="GO" id="GO:0016020">
    <property type="term" value="C:membrane"/>
    <property type="evidence" value="ECO:0007669"/>
    <property type="project" value="TreeGrafter"/>
</dbReference>
<evidence type="ECO:0000256" key="1">
    <source>
        <dbReference type="ARBA" id="ARBA00022598"/>
    </source>
</evidence>
<dbReference type="EnsemblMetazoa" id="CJA24228a.1">
    <property type="protein sequence ID" value="CJA24228a.1"/>
    <property type="gene ID" value="WBGene00179800"/>
</dbReference>
<keyword evidence="2" id="KW-0443">Lipid metabolism</keyword>
<dbReference type="Proteomes" id="UP000005237">
    <property type="component" value="Unassembled WGS sequence"/>
</dbReference>
<dbReference type="PROSITE" id="PS00455">
    <property type="entry name" value="AMP_BINDING"/>
    <property type="match status" value="1"/>
</dbReference>
<evidence type="ECO:0000256" key="2">
    <source>
        <dbReference type="ARBA" id="ARBA00022832"/>
    </source>
</evidence>
<accession>A0A8R1E6U4</accession>
<keyword evidence="7" id="KW-1185">Reference proteome</keyword>
<dbReference type="GO" id="GO:0004467">
    <property type="term" value="F:long-chain fatty acid-CoA ligase activity"/>
    <property type="evidence" value="ECO:0007669"/>
    <property type="project" value="UniProtKB-EC"/>
</dbReference>
<feature type="domain" description="AMP-dependent synthetase/ligase" evidence="5">
    <location>
        <begin position="98"/>
        <end position="284"/>
    </location>
</feature>
<proteinExistence type="predicted"/>
<evidence type="ECO:0000259" key="5">
    <source>
        <dbReference type="Pfam" id="PF00501"/>
    </source>
</evidence>
<organism evidence="6 7">
    <name type="scientific">Caenorhabditis japonica</name>
    <dbReference type="NCBI Taxonomy" id="281687"/>
    <lineage>
        <taxon>Eukaryota</taxon>
        <taxon>Metazoa</taxon>
        <taxon>Ecdysozoa</taxon>
        <taxon>Nematoda</taxon>
        <taxon>Chromadorea</taxon>
        <taxon>Rhabditida</taxon>
        <taxon>Rhabditina</taxon>
        <taxon>Rhabditomorpha</taxon>
        <taxon>Rhabditoidea</taxon>
        <taxon>Rhabditidae</taxon>
        <taxon>Peloderinae</taxon>
        <taxon>Caenorhabditis</taxon>
    </lineage>
</organism>
<reference evidence="7" key="1">
    <citation type="submission" date="2010-08" db="EMBL/GenBank/DDBJ databases">
        <authorList>
            <consortium name="Caenorhabditis japonica Sequencing Consortium"/>
            <person name="Wilson R.K."/>
        </authorList>
    </citation>
    <scope>NUCLEOTIDE SEQUENCE [LARGE SCALE GENOMIC DNA]</scope>
    <source>
        <strain evidence="7">DF5081</strain>
    </source>
</reference>
<keyword evidence="1" id="KW-0436">Ligase</keyword>
<feature type="compositionally biased region" description="Basic and acidic residues" evidence="4">
    <location>
        <begin position="304"/>
        <end position="343"/>
    </location>
</feature>
<sequence>MTTDNTLTTPLTLAAALLGSSYFLYCKLLKSAKLALPNGYSIDRQAVPVKGQPGVWKSALLENQEEDVLTTFYPEVTTLHDVFLRGKKVSNDGPCAADRSGDEYDYVNYNDIYEQSKQLAMALVHEFGLKPANSTNIGIYARNSPQWLASSLACIGQSIVVVPLYDTLGPEAASFIISQAEISVVIVDSMKKADSLIKNRENMPNLKTIVVIAGAELKDGPTTIDNIRVETFESALQLGAAYPYTPNLPKRDDVYIICYTSGTTGTPKGVVLTHGNVVANVSGFLKILDTFKPELMNPKQNRKFPTELGREMFISEKARDPDKTGEDKPEEDKTGKNISKTEEEIPLIAN</sequence>
<dbReference type="PANTHER" id="PTHR43272">
    <property type="entry name" value="LONG-CHAIN-FATTY-ACID--COA LIGASE"/>
    <property type="match status" value="1"/>
</dbReference>
<dbReference type="Pfam" id="PF00501">
    <property type="entry name" value="AMP-binding"/>
    <property type="match status" value="1"/>
</dbReference>
<protein>
    <recommendedName>
        <fullName evidence="3">long-chain-fatty-acid--CoA ligase</fullName>
        <ecNumber evidence="3">6.2.1.3</ecNumber>
    </recommendedName>
</protein>
<dbReference type="InterPro" id="IPR020845">
    <property type="entry name" value="AMP-binding_CS"/>
</dbReference>
<dbReference type="AlphaFoldDB" id="A0A8R1E6U4"/>
<evidence type="ECO:0000313" key="7">
    <source>
        <dbReference type="Proteomes" id="UP000005237"/>
    </source>
</evidence>
<reference evidence="6" key="2">
    <citation type="submission" date="2022-06" db="UniProtKB">
        <authorList>
            <consortium name="EnsemblMetazoa"/>
        </authorList>
    </citation>
    <scope>IDENTIFICATION</scope>
    <source>
        <strain evidence="6">DF5081</strain>
    </source>
</reference>
<dbReference type="EC" id="6.2.1.3" evidence="3"/>
<dbReference type="GO" id="GO:0005783">
    <property type="term" value="C:endoplasmic reticulum"/>
    <property type="evidence" value="ECO:0007669"/>
    <property type="project" value="TreeGrafter"/>
</dbReference>
<evidence type="ECO:0000256" key="4">
    <source>
        <dbReference type="SAM" id="MobiDB-lite"/>
    </source>
</evidence>
<dbReference type="Gene3D" id="3.40.50.12780">
    <property type="entry name" value="N-terminal domain of ligase-like"/>
    <property type="match status" value="1"/>
</dbReference>
<dbReference type="PANTHER" id="PTHR43272:SF43">
    <property type="entry name" value="LONG-CHAIN-FATTY-ACID--COA LIGASE"/>
    <property type="match status" value="1"/>
</dbReference>
<dbReference type="InterPro" id="IPR000873">
    <property type="entry name" value="AMP-dep_synth/lig_dom"/>
</dbReference>